<dbReference type="PANTHER" id="PTHR24221:SF654">
    <property type="entry name" value="ATP-BINDING CASSETTE SUB-FAMILY B MEMBER 6"/>
    <property type="match status" value="1"/>
</dbReference>
<dbReference type="InterPro" id="IPR017871">
    <property type="entry name" value="ABC_transporter-like_CS"/>
</dbReference>
<dbReference type="InterPro" id="IPR039421">
    <property type="entry name" value="Type_1_exporter"/>
</dbReference>
<dbReference type="RefSeq" id="WP_091791310.1">
    <property type="nucleotide sequence ID" value="NZ_FNAF01000003.1"/>
</dbReference>
<dbReference type="InterPro" id="IPR011527">
    <property type="entry name" value="ABC1_TM_dom"/>
</dbReference>
<keyword evidence="13" id="KW-1185">Reference proteome</keyword>
<dbReference type="GO" id="GO:0016887">
    <property type="term" value="F:ATP hydrolysis activity"/>
    <property type="evidence" value="ECO:0007669"/>
    <property type="project" value="InterPro"/>
</dbReference>
<keyword evidence="7 9" id="KW-1133">Transmembrane helix</keyword>
<evidence type="ECO:0000256" key="4">
    <source>
        <dbReference type="ARBA" id="ARBA00022692"/>
    </source>
</evidence>
<dbReference type="Pfam" id="PF00005">
    <property type="entry name" value="ABC_tran"/>
    <property type="match status" value="1"/>
</dbReference>
<reference evidence="12 13" key="1">
    <citation type="submission" date="2016-10" db="EMBL/GenBank/DDBJ databases">
        <authorList>
            <person name="de Groot N.N."/>
        </authorList>
    </citation>
    <scope>NUCLEOTIDE SEQUENCE [LARGE SCALE GENOMIC DNA]</scope>
    <source>
        <strain evidence="12 13">DSM 20475</strain>
    </source>
</reference>
<keyword evidence="4 9" id="KW-0812">Transmembrane</keyword>
<keyword evidence="6" id="KW-0067">ATP-binding</keyword>
<dbReference type="InterPro" id="IPR003593">
    <property type="entry name" value="AAA+_ATPase"/>
</dbReference>
<evidence type="ECO:0000313" key="12">
    <source>
        <dbReference type="EMBL" id="SDD39798.1"/>
    </source>
</evidence>
<dbReference type="AlphaFoldDB" id="A0A1G6UEJ5"/>
<keyword evidence="5" id="KW-0547">Nucleotide-binding</keyword>
<evidence type="ECO:0000256" key="9">
    <source>
        <dbReference type="SAM" id="Phobius"/>
    </source>
</evidence>
<keyword evidence="8 9" id="KW-0472">Membrane</keyword>
<evidence type="ECO:0000259" key="11">
    <source>
        <dbReference type="PROSITE" id="PS50929"/>
    </source>
</evidence>
<sequence>MNTKRLLQAVSGTRRYIAISVIMQVVALVVNIFMIFVIADFAQALLDANFQLAPVCMAIGAALLLRLICQYLQTWANYRSSIAVKQRLRIALFDKAYAYGVSYSRYISPAELVQIGVEGVEQLDNYYGRFLPQLVYSLLAPIILFGFLVRLNVVVALVLVAFIPIIPLAIVLVQKLAKRVMNSYWGSFIGLAERFLDNVQGLVTLKVYGADEDRNEAMNREAEAFRVATMRVLGMQLSNIAVMDVVAYGGAALGTFAAIVAFSRGDLSVSGCLAFMLLSAEFFLPLRQLGSFFHVAMNGLSAVDRLFSVLDKPAAPERVLTASPDGVAAQLEDVHFGYDIDNPVLKGIDLTIHTGELVAVVGASGCGKSTLAALLSGEYDPTSGRICYMFGSGAASKELLADRVARIDAEPWLFSESVRDNLRMADAQADDEKLWHVLKQVRLAERFAAEDGLDTLVREGGANLSGGQRQRLAIARLLLKEADLYIFDEATSNVDAESEAVIMEVVQQLCSKASVLLITHRLQLTLAANRVAFMQGGYIVEEGRAEELLAQNGLFAEMFNRQSALESYGQGQVQRKETVQMAAPEESLVQVTALRSQRQMTYLPERLRTEAIQ</sequence>
<evidence type="ECO:0000256" key="5">
    <source>
        <dbReference type="ARBA" id="ARBA00022741"/>
    </source>
</evidence>
<dbReference type="GO" id="GO:0034040">
    <property type="term" value="F:ATPase-coupled lipid transmembrane transporter activity"/>
    <property type="evidence" value="ECO:0007669"/>
    <property type="project" value="TreeGrafter"/>
</dbReference>
<evidence type="ECO:0000256" key="3">
    <source>
        <dbReference type="ARBA" id="ARBA00022475"/>
    </source>
</evidence>
<dbReference type="OrthoDB" id="9762778at2"/>
<evidence type="ECO:0000256" key="7">
    <source>
        <dbReference type="ARBA" id="ARBA00022989"/>
    </source>
</evidence>
<dbReference type="FunFam" id="3.40.50.300:FF:000854">
    <property type="entry name" value="Multidrug ABC transporter ATP-binding protein"/>
    <property type="match status" value="1"/>
</dbReference>
<feature type="transmembrane region" description="Helical" evidence="9">
    <location>
        <begin position="16"/>
        <end position="38"/>
    </location>
</feature>
<feature type="transmembrane region" description="Helical" evidence="9">
    <location>
        <begin position="50"/>
        <end position="69"/>
    </location>
</feature>
<protein>
    <submittedName>
        <fullName evidence="12">ABC-type transport system involved in cytochrome bd biosynthesis, ATPase and permease components</fullName>
    </submittedName>
</protein>
<dbReference type="Pfam" id="PF00664">
    <property type="entry name" value="ABC_membrane"/>
    <property type="match status" value="1"/>
</dbReference>
<dbReference type="EMBL" id="FNAF01000003">
    <property type="protein sequence ID" value="SDD39798.1"/>
    <property type="molecule type" value="Genomic_DNA"/>
</dbReference>
<dbReference type="CDD" id="cd18781">
    <property type="entry name" value="ABC_6TM_AarD_CydDC_like"/>
    <property type="match status" value="1"/>
</dbReference>
<dbReference type="STRING" id="2741.SAMN04489866_10337"/>
<dbReference type="InterPro" id="IPR003439">
    <property type="entry name" value="ABC_transporter-like_ATP-bd"/>
</dbReference>
<dbReference type="PROSITE" id="PS50893">
    <property type="entry name" value="ABC_TRANSPORTER_2"/>
    <property type="match status" value="1"/>
</dbReference>
<feature type="transmembrane region" description="Helical" evidence="9">
    <location>
        <begin position="154"/>
        <end position="173"/>
    </location>
</feature>
<accession>A0A1G6UEJ5</accession>
<dbReference type="InterPro" id="IPR036640">
    <property type="entry name" value="ABC1_TM_sf"/>
</dbReference>
<dbReference type="SMART" id="SM00382">
    <property type="entry name" value="AAA"/>
    <property type="match status" value="1"/>
</dbReference>
<evidence type="ECO:0000313" key="13">
    <source>
        <dbReference type="Proteomes" id="UP000198995"/>
    </source>
</evidence>
<name>A0A1G6UEJ5_PEPNI</name>
<dbReference type="Gene3D" id="1.20.1560.10">
    <property type="entry name" value="ABC transporter type 1, transmembrane domain"/>
    <property type="match status" value="1"/>
</dbReference>
<organism evidence="12 13">
    <name type="scientific">Peptococcus niger</name>
    <dbReference type="NCBI Taxonomy" id="2741"/>
    <lineage>
        <taxon>Bacteria</taxon>
        <taxon>Bacillati</taxon>
        <taxon>Bacillota</taxon>
        <taxon>Clostridia</taxon>
        <taxon>Eubacteriales</taxon>
        <taxon>Peptococcaceae</taxon>
        <taxon>Peptococcus</taxon>
    </lineage>
</organism>
<dbReference type="GO" id="GO:0005524">
    <property type="term" value="F:ATP binding"/>
    <property type="evidence" value="ECO:0007669"/>
    <property type="project" value="UniProtKB-KW"/>
</dbReference>
<dbReference type="Gene3D" id="3.40.50.300">
    <property type="entry name" value="P-loop containing nucleotide triphosphate hydrolases"/>
    <property type="match status" value="1"/>
</dbReference>
<evidence type="ECO:0000259" key="10">
    <source>
        <dbReference type="PROSITE" id="PS50893"/>
    </source>
</evidence>
<dbReference type="PROSITE" id="PS00211">
    <property type="entry name" value="ABC_TRANSPORTER_1"/>
    <property type="match status" value="1"/>
</dbReference>
<proteinExistence type="predicted"/>
<dbReference type="InterPro" id="IPR027417">
    <property type="entry name" value="P-loop_NTPase"/>
</dbReference>
<keyword evidence="3" id="KW-1003">Cell membrane</keyword>
<dbReference type="SUPFAM" id="SSF90123">
    <property type="entry name" value="ABC transporter transmembrane region"/>
    <property type="match status" value="1"/>
</dbReference>
<feature type="transmembrane region" description="Helical" evidence="9">
    <location>
        <begin position="267"/>
        <end position="284"/>
    </location>
</feature>
<dbReference type="Proteomes" id="UP000198995">
    <property type="component" value="Unassembled WGS sequence"/>
</dbReference>
<feature type="transmembrane region" description="Helical" evidence="9">
    <location>
        <begin position="130"/>
        <end position="148"/>
    </location>
</feature>
<feature type="transmembrane region" description="Helical" evidence="9">
    <location>
        <begin position="240"/>
        <end position="261"/>
    </location>
</feature>
<evidence type="ECO:0000256" key="6">
    <source>
        <dbReference type="ARBA" id="ARBA00022840"/>
    </source>
</evidence>
<comment type="subcellular location">
    <subcellularLocation>
        <location evidence="1">Cell membrane</location>
        <topology evidence="1">Multi-pass membrane protein</topology>
    </subcellularLocation>
</comment>
<dbReference type="GO" id="GO:0140359">
    <property type="term" value="F:ABC-type transporter activity"/>
    <property type="evidence" value="ECO:0007669"/>
    <property type="project" value="InterPro"/>
</dbReference>
<evidence type="ECO:0000256" key="8">
    <source>
        <dbReference type="ARBA" id="ARBA00023136"/>
    </source>
</evidence>
<dbReference type="SUPFAM" id="SSF52540">
    <property type="entry name" value="P-loop containing nucleoside triphosphate hydrolases"/>
    <property type="match status" value="1"/>
</dbReference>
<gene>
    <name evidence="12" type="ORF">SAMN04489866_10337</name>
</gene>
<feature type="domain" description="ABC transporter" evidence="10">
    <location>
        <begin position="329"/>
        <end position="561"/>
    </location>
</feature>
<dbReference type="GO" id="GO:0005886">
    <property type="term" value="C:plasma membrane"/>
    <property type="evidence" value="ECO:0007669"/>
    <property type="project" value="UniProtKB-SubCell"/>
</dbReference>
<feature type="domain" description="ABC transmembrane type-1" evidence="11">
    <location>
        <begin position="17"/>
        <end position="298"/>
    </location>
</feature>
<evidence type="ECO:0000256" key="1">
    <source>
        <dbReference type="ARBA" id="ARBA00004651"/>
    </source>
</evidence>
<evidence type="ECO:0000256" key="2">
    <source>
        <dbReference type="ARBA" id="ARBA00022448"/>
    </source>
</evidence>
<dbReference type="PROSITE" id="PS50929">
    <property type="entry name" value="ABC_TM1F"/>
    <property type="match status" value="1"/>
</dbReference>
<dbReference type="PANTHER" id="PTHR24221">
    <property type="entry name" value="ATP-BINDING CASSETTE SUB-FAMILY B"/>
    <property type="match status" value="1"/>
</dbReference>
<keyword evidence="2" id="KW-0813">Transport</keyword>